<keyword evidence="1" id="KW-0812">Transmembrane</keyword>
<evidence type="ECO:0000313" key="2">
    <source>
        <dbReference type="EMBL" id="MBA9003398.1"/>
    </source>
</evidence>
<protein>
    <recommendedName>
        <fullName evidence="4">Serine/threonine protein kinase</fullName>
    </recommendedName>
</protein>
<feature type="transmembrane region" description="Helical" evidence="1">
    <location>
        <begin position="27"/>
        <end position="49"/>
    </location>
</feature>
<dbReference type="EMBL" id="JACJII010000001">
    <property type="protein sequence ID" value="MBA9003398.1"/>
    <property type="molecule type" value="Genomic_DNA"/>
</dbReference>
<gene>
    <name evidence="2" type="ORF">HNR21_002280</name>
</gene>
<name>A0A7W3MWX8_9ACTN</name>
<organism evidence="2 3">
    <name type="scientific">Thermomonospora cellulosilytica</name>
    <dbReference type="NCBI Taxonomy" id="1411118"/>
    <lineage>
        <taxon>Bacteria</taxon>
        <taxon>Bacillati</taxon>
        <taxon>Actinomycetota</taxon>
        <taxon>Actinomycetes</taxon>
        <taxon>Streptosporangiales</taxon>
        <taxon>Thermomonosporaceae</taxon>
        <taxon>Thermomonospora</taxon>
    </lineage>
</organism>
<proteinExistence type="predicted"/>
<dbReference type="Proteomes" id="UP000539313">
    <property type="component" value="Unassembled WGS sequence"/>
</dbReference>
<keyword evidence="1" id="KW-1133">Transmembrane helix</keyword>
<evidence type="ECO:0000313" key="3">
    <source>
        <dbReference type="Proteomes" id="UP000539313"/>
    </source>
</evidence>
<dbReference type="AlphaFoldDB" id="A0A7W3MWX8"/>
<sequence>MQGPYQPYSPIPPGPPVPPPRRDPANVLILLVIVGTVVVALLGTFGYLLTQAGDDDEPEIRVTQAQVTPPPDPRAITEVFAGTWNGSGYYLNTKGDRRNFTATLTLTEGASTGVSTYTGYECTGRLSVESVTATRVVMYETITQGSESGGDCEDAPTGYITLTLDSSGTVEYDWYSTRAKMLSDDTASEATLTRQRYST</sequence>
<keyword evidence="3" id="KW-1185">Reference proteome</keyword>
<evidence type="ECO:0000256" key="1">
    <source>
        <dbReference type="SAM" id="Phobius"/>
    </source>
</evidence>
<dbReference type="RefSeq" id="WP_182705160.1">
    <property type="nucleotide sequence ID" value="NZ_JACJII010000001.1"/>
</dbReference>
<reference evidence="2 3" key="1">
    <citation type="submission" date="2020-08" db="EMBL/GenBank/DDBJ databases">
        <title>Sequencing the genomes of 1000 actinobacteria strains.</title>
        <authorList>
            <person name="Klenk H.-P."/>
        </authorList>
    </citation>
    <scope>NUCLEOTIDE SEQUENCE [LARGE SCALE GENOMIC DNA]</scope>
    <source>
        <strain evidence="2 3">DSM 45823</strain>
    </source>
</reference>
<keyword evidence="1" id="KW-0472">Membrane</keyword>
<accession>A0A7W3MWX8</accession>
<comment type="caution">
    <text evidence="2">The sequence shown here is derived from an EMBL/GenBank/DDBJ whole genome shotgun (WGS) entry which is preliminary data.</text>
</comment>
<evidence type="ECO:0008006" key="4">
    <source>
        <dbReference type="Google" id="ProtNLM"/>
    </source>
</evidence>